<dbReference type="EMBL" id="CAFBQJ010000117">
    <property type="protein sequence ID" value="CAB5049676.1"/>
    <property type="molecule type" value="Genomic_DNA"/>
</dbReference>
<dbReference type="PROSITE" id="PS00135">
    <property type="entry name" value="TRYPSIN_SER"/>
    <property type="match status" value="1"/>
</dbReference>
<dbReference type="GO" id="GO:0006508">
    <property type="term" value="P:proteolysis"/>
    <property type="evidence" value="ECO:0007669"/>
    <property type="project" value="InterPro"/>
</dbReference>
<dbReference type="EMBL" id="CAFBRX010000097">
    <property type="protein sequence ID" value="CAB5125814.1"/>
    <property type="molecule type" value="Genomic_DNA"/>
</dbReference>
<comment type="similarity">
    <text evidence="1">Belongs to the peptidase S1 family.</text>
</comment>
<organism evidence="6">
    <name type="scientific">freshwater metagenome</name>
    <dbReference type="NCBI Taxonomy" id="449393"/>
    <lineage>
        <taxon>unclassified sequences</taxon>
        <taxon>metagenomes</taxon>
        <taxon>ecological metagenomes</taxon>
    </lineage>
</organism>
<gene>
    <name evidence="4" type="ORF">UFOPK2921_01459</name>
    <name evidence="5" type="ORF">UFOPK4275_00734</name>
    <name evidence="6" type="ORF">UFOPK4422_00994</name>
</gene>
<name>A0A6J7VZS3_9ZZZZ</name>
<evidence type="ECO:0000256" key="2">
    <source>
        <dbReference type="ARBA" id="ARBA00023157"/>
    </source>
</evidence>
<dbReference type="PANTHER" id="PTHR24276:SF98">
    <property type="entry name" value="FI18310P1-RELATED"/>
    <property type="match status" value="1"/>
</dbReference>
<accession>A0A6J7VZS3</accession>
<dbReference type="InterPro" id="IPR050430">
    <property type="entry name" value="Peptidase_S1"/>
</dbReference>
<dbReference type="PANTHER" id="PTHR24276">
    <property type="entry name" value="POLYSERASE-RELATED"/>
    <property type="match status" value="1"/>
</dbReference>
<dbReference type="InterPro" id="IPR001314">
    <property type="entry name" value="Peptidase_S1A"/>
</dbReference>
<sequence>MKRKFGFMVFTAVIATLAGSLQTAGAITYGDNVNVPSSSMPTVVSLWVEVDGELRFSCTATLIEQQIAVTAAHCIQGEDREMTVWVGNNRLFDSLGKGHLVDATWYHSRYSSSQIANDVGILHLATSANIPKSKLARLDGNTRLDAKTKFILAGWGRDQNDDLNVLHKVSLKLKNSEAKNYFGNGFNEKTQVAVGKYIGSEGVYAGACSGDSGGPLYVLKDGRINIVGVTSYGAAAGCGIGVPSVFSRISYYEKAIKKGIAEAKETAKINRIAREAALVQTPLTGTLTLDSNYHIKASVSAATASIGSLKSLCFFIDNRPATYGEIDWAGGYFPDPASDGCFYSESYYDLSYGYVYFNDGLALGSHKMHAVVTDSFGRKKKLSTVTFTCDMWNC</sequence>
<dbReference type="InterPro" id="IPR009003">
    <property type="entry name" value="Peptidase_S1_PA"/>
</dbReference>
<dbReference type="InterPro" id="IPR033116">
    <property type="entry name" value="TRYPSIN_SER"/>
</dbReference>
<evidence type="ECO:0000313" key="6">
    <source>
        <dbReference type="EMBL" id="CAB5125814.1"/>
    </source>
</evidence>
<dbReference type="AlphaFoldDB" id="A0A6J7VZS3"/>
<dbReference type="InterPro" id="IPR001254">
    <property type="entry name" value="Trypsin_dom"/>
</dbReference>
<keyword evidence="2" id="KW-1015">Disulfide bond</keyword>
<dbReference type="SMART" id="SM00020">
    <property type="entry name" value="Tryp_SPc"/>
    <property type="match status" value="1"/>
</dbReference>
<dbReference type="EMBL" id="CAEZZV010000255">
    <property type="protein sequence ID" value="CAB4790802.1"/>
    <property type="molecule type" value="Genomic_DNA"/>
</dbReference>
<evidence type="ECO:0000313" key="5">
    <source>
        <dbReference type="EMBL" id="CAB5049676.1"/>
    </source>
</evidence>
<evidence type="ECO:0000256" key="1">
    <source>
        <dbReference type="ARBA" id="ARBA00007664"/>
    </source>
</evidence>
<dbReference type="PRINTS" id="PR00722">
    <property type="entry name" value="CHYMOTRYPSIN"/>
</dbReference>
<feature type="domain" description="Peptidase S1" evidence="3">
    <location>
        <begin position="27"/>
        <end position="261"/>
    </location>
</feature>
<dbReference type="SUPFAM" id="SSF50494">
    <property type="entry name" value="Trypsin-like serine proteases"/>
    <property type="match status" value="1"/>
</dbReference>
<dbReference type="Gene3D" id="2.40.10.10">
    <property type="entry name" value="Trypsin-like serine proteases"/>
    <property type="match status" value="1"/>
</dbReference>
<evidence type="ECO:0000259" key="3">
    <source>
        <dbReference type="PROSITE" id="PS50240"/>
    </source>
</evidence>
<dbReference type="PROSITE" id="PS00134">
    <property type="entry name" value="TRYPSIN_HIS"/>
    <property type="match status" value="1"/>
</dbReference>
<dbReference type="InterPro" id="IPR043504">
    <property type="entry name" value="Peptidase_S1_PA_chymotrypsin"/>
</dbReference>
<dbReference type="Pfam" id="PF00089">
    <property type="entry name" value="Trypsin"/>
    <property type="match status" value="1"/>
</dbReference>
<reference evidence="6" key="1">
    <citation type="submission" date="2020-05" db="EMBL/GenBank/DDBJ databases">
        <authorList>
            <person name="Chiriac C."/>
            <person name="Salcher M."/>
            <person name="Ghai R."/>
            <person name="Kavagutti S V."/>
        </authorList>
    </citation>
    <scope>NUCLEOTIDE SEQUENCE</scope>
</reference>
<dbReference type="InterPro" id="IPR018114">
    <property type="entry name" value="TRYPSIN_HIS"/>
</dbReference>
<dbReference type="PROSITE" id="PS50240">
    <property type="entry name" value="TRYPSIN_DOM"/>
    <property type="match status" value="1"/>
</dbReference>
<proteinExistence type="inferred from homology"/>
<evidence type="ECO:0000313" key="4">
    <source>
        <dbReference type="EMBL" id="CAB4790802.1"/>
    </source>
</evidence>
<dbReference type="GO" id="GO:0004252">
    <property type="term" value="F:serine-type endopeptidase activity"/>
    <property type="evidence" value="ECO:0007669"/>
    <property type="project" value="InterPro"/>
</dbReference>
<protein>
    <submittedName>
        <fullName evidence="6">Unannotated protein</fullName>
    </submittedName>
</protein>